<accession>A0A1G7W7H9</accession>
<sequence>MVRTIQPIDTSPMLAEQANCHQAPIGTRQLFRQEVVSRNYPSHSNRQLQSPCSDARSIRIERRATVLPVTKIHSIFAAMIDTLLVKGPLGPHQTHHRKRLAQMSLGRFSCEKSKPTVTYVNSPLTGAQMEVRYWVEQAGGSWIATASVRIPLASATIGQNYAHVGLADIELEKRCAGQLAKIALTACGFSQDEIDNFIQHVRVEQLELTWHTHTKSRNAQRNLMKRTREAFDGLRALSRRHDVIVRDVDFREKNNASSLLVTLKTGDEFRQYPKYDQVLAKTNRGKSKYAVSPSIRSHAKELLGAIDSHVRNEIILGPETLERLKLSHPNAWTPDTMREVVEWFWQKAGLSIASSFDPSALGEAARQTLVRYEAGDPIEQSLSDSTFTRHRQEILAAGGPDIAPRAAGVMDRLKSVGRQLAYDKRWRVPTEFRNLVLCDATAPAIIEELKQGLEYVRDGVLPEIADETARDAWLSRWNKFVQSERLWDQQFGLRTID</sequence>
<dbReference type="Proteomes" id="UP000199706">
    <property type="component" value="Unassembled WGS sequence"/>
</dbReference>
<organism evidence="1 2">
    <name type="scientific">Paraburkholderia phenazinium</name>
    <dbReference type="NCBI Taxonomy" id="60549"/>
    <lineage>
        <taxon>Bacteria</taxon>
        <taxon>Pseudomonadati</taxon>
        <taxon>Pseudomonadota</taxon>
        <taxon>Betaproteobacteria</taxon>
        <taxon>Burkholderiales</taxon>
        <taxon>Burkholderiaceae</taxon>
        <taxon>Paraburkholderia</taxon>
    </lineage>
</organism>
<name>A0A1G7W7H9_9BURK</name>
<dbReference type="EMBL" id="FNCJ01000004">
    <property type="protein sequence ID" value="SDG67975.1"/>
    <property type="molecule type" value="Genomic_DNA"/>
</dbReference>
<proteinExistence type="predicted"/>
<dbReference type="OrthoDB" id="9061944at2"/>
<dbReference type="AlphaFoldDB" id="A0A1G7W7H9"/>
<evidence type="ECO:0000313" key="1">
    <source>
        <dbReference type="EMBL" id="SDG67975.1"/>
    </source>
</evidence>
<reference evidence="1 2" key="1">
    <citation type="submission" date="2016-10" db="EMBL/GenBank/DDBJ databases">
        <authorList>
            <person name="de Groot N.N."/>
        </authorList>
    </citation>
    <scope>NUCLEOTIDE SEQUENCE [LARGE SCALE GENOMIC DNA]</scope>
    <source>
        <strain evidence="1 2">LMG 2247</strain>
    </source>
</reference>
<protein>
    <submittedName>
        <fullName evidence="1">Uncharacterized protein</fullName>
    </submittedName>
</protein>
<gene>
    <name evidence="1" type="ORF">SAMN05216466_104439</name>
</gene>
<evidence type="ECO:0000313" key="2">
    <source>
        <dbReference type="Proteomes" id="UP000199706"/>
    </source>
</evidence>